<comment type="caution">
    <text evidence="10">The sequence shown here is derived from an EMBL/GenBank/DDBJ whole genome shotgun (WGS) entry which is preliminary data.</text>
</comment>
<comment type="cofactor">
    <cofactor evidence="1">
        <name>Mg(2+)</name>
        <dbReference type="ChEBI" id="CHEBI:18420"/>
    </cofactor>
</comment>
<protein>
    <recommendedName>
        <fullName evidence="12">Phosphoglucosamine mutase</fullName>
    </recommendedName>
</protein>
<dbReference type="SUPFAM" id="SSF53738">
    <property type="entry name" value="Phosphoglucomutase, first 3 domains"/>
    <property type="match status" value="2"/>
</dbReference>
<evidence type="ECO:0000256" key="2">
    <source>
        <dbReference type="ARBA" id="ARBA00010231"/>
    </source>
</evidence>
<dbReference type="InterPro" id="IPR036900">
    <property type="entry name" value="A-D-PHexomutase_C_sf"/>
</dbReference>
<keyword evidence="4" id="KW-0479">Metal-binding</keyword>
<dbReference type="Pfam" id="PF02879">
    <property type="entry name" value="PGM_PMM_II"/>
    <property type="match status" value="1"/>
</dbReference>
<dbReference type="GO" id="GO:0005975">
    <property type="term" value="P:carbohydrate metabolic process"/>
    <property type="evidence" value="ECO:0007669"/>
    <property type="project" value="InterPro"/>
</dbReference>
<sequence>MIKLFGTNGIRGDAEKVFTNDFCFKIGATFAFYLQNNLRLVGPIAVGYDPRYSSYRILKWIIYGLRSQKAQIYDEGITPSPCLTYFTKVSEALGGIMITGSHVREDMNGLKLYIKGEEVTKKQEAEIEELYDKMQAILKPQAYDGQVKLENRAMETYKKMLINLARGKFPKTKVVVDAGNGTQSLCMPEVLRELGVEVVETCCDLANPLLSRDTETQGAFEEMRKVVIDNKADFGIGYDSDGDRAVFVTNQGQMLTGDVSCSIITKFEPGQYVVTPINTSSVVEHIGKKVERTKVGATQVAARMKEVGANYGFEANGGGISAEIFYGRDGGSTTIKMLKILRSTKKDLQSLVNELPRFYQVREKVDCERELNEKIVAAARAKYSKLKMEELDGLKLIFPSGDWLLFRASGNAPEFRVFTESKDEKEAKRLNDEGMALVKSFIK</sequence>
<comment type="similarity">
    <text evidence="2">Belongs to the phosphohexose mutase family.</text>
</comment>
<dbReference type="Pfam" id="PF02880">
    <property type="entry name" value="PGM_PMM_III"/>
    <property type="match status" value="1"/>
</dbReference>
<evidence type="ECO:0000256" key="4">
    <source>
        <dbReference type="ARBA" id="ARBA00022723"/>
    </source>
</evidence>
<keyword evidence="3" id="KW-0597">Phosphoprotein</keyword>
<evidence type="ECO:0000259" key="8">
    <source>
        <dbReference type="Pfam" id="PF02879"/>
    </source>
</evidence>
<evidence type="ECO:0000259" key="7">
    <source>
        <dbReference type="Pfam" id="PF02878"/>
    </source>
</evidence>
<dbReference type="InterPro" id="IPR005844">
    <property type="entry name" value="A-D-PHexomutase_a/b/a-I"/>
</dbReference>
<gene>
    <name evidence="10" type="ORF">COT51_03090</name>
</gene>
<dbReference type="InterPro" id="IPR005845">
    <property type="entry name" value="A-D-PHexomutase_a/b/a-II"/>
</dbReference>
<dbReference type="InterPro" id="IPR005846">
    <property type="entry name" value="A-D-PHexomutase_a/b/a-III"/>
</dbReference>
<dbReference type="SUPFAM" id="SSF55957">
    <property type="entry name" value="Phosphoglucomutase, C-terminal domain"/>
    <property type="match status" value="1"/>
</dbReference>
<keyword evidence="5" id="KW-0460">Magnesium</keyword>
<dbReference type="GO" id="GO:0016868">
    <property type="term" value="F:intramolecular phosphotransferase activity"/>
    <property type="evidence" value="ECO:0007669"/>
    <property type="project" value="InterPro"/>
</dbReference>
<dbReference type="GO" id="GO:0046872">
    <property type="term" value="F:metal ion binding"/>
    <property type="evidence" value="ECO:0007669"/>
    <property type="project" value="UniProtKB-KW"/>
</dbReference>
<dbReference type="PANTHER" id="PTHR43771">
    <property type="entry name" value="PHOSPHOMANNOMUTASE"/>
    <property type="match status" value="1"/>
</dbReference>
<evidence type="ECO:0000256" key="3">
    <source>
        <dbReference type="ARBA" id="ARBA00022553"/>
    </source>
</evidence>
<dbReference type="InterPro" id="IPR005841">
    <property type="entry name" value="Alpha-D-phosphohexomutase_SF"/>
</dbReference>
<evidence type="ECO:0000259" key="9">
    <source>
        <dbReference type="Pfam" id="PF02880"/>
    </source>
</evidence>
<accession>A0A2H0X962</accession>
<proteinExistence type="inferred from homology"/>
<evidence type="ECO:0008006" key="12">
    <source>
        <dbReference type="Google" id="ProtNLM"/>
    </source>
</evidence>
<dbReference type="Proteomes" id="UP000231098">
    <property type="component" value="Unassembled WGS sequence"/>
</dbReference>
<evidence type="ECO:0000256" key="5">
    <source>
        <dbReference type="ARBA" id="ARBA00022842"/>
    </source>
</evidence>
<dbReference type="EMBL" id="PEYV01000052">
    <property type="protein sequence ID" value="PIS21381.1"/>
    <property type="molecule type" value="Genomic_DNA"/>
</dbReference>
<keyword evidence="6" id="KW-0413">Isomerase</keyword>
<dbReference type="AlphaFoldDB" id="A0A2H0X962"/>
<feature type="domain" description="Alpha-D-phosphohexomutase alpha/beta/alpha" evidence="9">
    <location>
        <begin position="270"/>
        <end position="357"/>
    </location>
</feature>
<evidence type="ECO:0000313" key="10">
    <source>
        <dbReference type="EMBL" id="PIS21381.1"/>
    </source>
</evidence>
<dbReference type="Gene3D" id="3.30.310.50">
    <property type="entry name" value="Alpha-D-phosphohexomutase, C-terminal domain"/>
    <property type="match status" value="1"/>
</dbReference>
<dbReference type="Gene3D" id="3.40.120.10">
    <property type="entry name" value="Alpha-D-Glucose-1,6-Bisphosphate, subunit A, domain 3"/>
    <property type="match status" value="3"/>
</dbReference>
<dbReference type="PRINTS" id="PR00509">
    <property type="entry name" value="PGMPMM"/>
</dbReference>
<reference evidence="11" key="1">
    <citation type="submission" date="2017-09" db="EMBL/GenBank/DDBJ databases">
        <title>Depth-based differentiation of microbial function through sediment-hosted aquifers and enrichment of novel symbionts in the deep terrestrial subsurface.</title>
        <authorList>
            <person name="Probst A.J."/>
            <person name="Ladd B."/>
            <person name="Jarett J.K."/>
            <person name="Geller-Mcgrath D.E."/>
            <person name="Sieber C.M.K."/>
            <person name="Emerson J.B."/>
            <person name="Anantharaman K."/>
            <person name="Thomas B.C."/>
            <person name="Malmstrom R."/>
            <person name="Stieglmeier M."/>
            <person name="Klingl A."/>
            <person name="Woyke T."/>
            <person name="Ryan C.M."/>
            <person name="Banfield J.F."/>
        </authorList>
    </citation>
    <scope>NUCLEOTIDE SEQUENCE [LARGE SCALE GENOMIC DNA]</scope>
</reference>
<evidence type="ECO:0000256" key="1">
    <source>
        <dbReference type="ARBA" id="ARBA00001946"/>
    </source>
</evidence>
<dbReference type="PANTHER" id="PTHR43771:SF1">
    <property type="entry name" value="PHOSPHOMANNOMUTASE"/>
    <property type="match status" value="1"/>
</dbReference>
<evidence type="ECO:0000256" key="6">
    <source>
        <dbReference type="ARBA" id="ARBA00023235"/>
    </source>
</evidence>
<feature type="domain" description="Alpha-D-phosphohexomutase alpha/beta/alpha" evidence="8">
    <location>
        <begin position="170"/>
        <end position="252"/>
    </location>
</feature>
<evidence type="ECO:0000313" key="11">
    <source>
        <dbReference type="Proteomes" id="UP000231098"/>
    </source>
</evidence>
<dbReference type="InterPro" id="IPR016055">
    <property type="entry name" value="A-D-PHexomutase_a/b/a-I/II/III"/>
</dbReference>
<name>A0A2H0X962_UNCKA</name>
<feature type="domain" description="Alpha-D-phosphohexomutase alpha/beta/alpha" evidence="7">
    <location>
        <begin position="3"/>
        <end position="134"/>
    </location>
</feature>
<organism evidence="10 11">
    <name type="scientific">candidate division WWE3 bacterium CG08_land_8_20_14_0_20_41_15</name>
    <dbReference type="NCBI Taxonomy" id="1975086"/>
    <lineage>
        <taxon>Bacteria</taxon>
        <taxon>Katanobacteria</taxon>
    </lineage>
</organism>
<dbReference type="Pfam" id="PF02878">
    <property type="entry name" value="PGM_PMM_I"/>
    <property type="match status" value="1"/>
</dbReference>